<evidence type="ECO:0000313" key="8">
    <source>
        <dbReference type="EMBL" id="KAJ1692475.1"/>
    </source>
</evidence>
<keyword evidence="2" id="KW-0805">Transcription regulation</keyword>
<proteinExistence type="inferred from homology"/>
<dbReference type="OrthoDB" id="515493at2759"/>
<evidence type="ECO:0000256" key="3">
    <source>
        <dbReference type="ARBA" id="ARBA00023125"/>
    </source>
</evidence>
<dbReference type="CDD" id="cd11446">
    <property type="entry name" value="bHLH_AtILR3_like"/>
    <property type="match status" value="1"/>
</dbReference>
<dbReference type="Pfam" id="PF23177">
    <property type="entry name" value="bHLH_IRO3"/>
    <property type="match status" value="1"/>
</dbReference>
<evidence type="ECO:0000256" key="1">
    <source>
        <dbReference type="ARBA" id="ARBA00005510"/>
    </source>
</evidence>
<name>A0A9Q0HNW5_9POAL</name>
<dbReference type="GO" id="GO:0003700">
    <property type="term" value="F:DNA-binding transcription factor activity"/>
    <property type="evidence" value="ECO:0007669"/>
    <property type="project" value="InterPro"/>
</dbReference>
<organism evidence="8 9">
    <name type="scientific">Rhynchospora breviuscula</name>
    <dbReference type="NCBI Taxonomy" id="2022672"/>
    <lineage>
        <taxon>Eukaryota</taxon>
        <taxon>Viridiplantae</taxon>
        <taxon>Streptophyta</taxon>
        <taxon>Embryophyta</taxon>
        <taxon>Tracheophyta</taxon>
        <taxon>Spermatophyta</taxon>
        <taxon>Magnoliopsida</taxon>
        <taxon>Liliopsida</taxon>
        <taxon>Poales</taxon>
        <taxon>Cyperaceae</taxon>
        <taxon>Cyperoideae</taxon>
        <taxon>Rhynchosporeae</taxon>
        <taxon>Rhynchospora</taxon>
    </lineage>
</organism>
<keyword evidence="9" id="KW-1185">Reference proteome</keyword>
<dbReference type="PANTHER" id="PTHR46133">
    <property type="entry name" value="BHLH TRANSCRIPTION FACTOR"/>
    <property type="match status" value="1"/>
</dbReference>
<evidence type="ECO:0000256" key="6">
    <source>
        <dbReference type="SAM" id="Coils"/>
    </source>
</evidence>
<evidence type="ECO:0000256" key="5">
    <source>
        <dbReference type="ARBA" id="ARBA00023242"/>
    </source>
</evidence>
<keyword evidence="6" id="KW-0175">Coiled coil</keyword>
<dbReference type="PROSITE" id="PS50888">
    <property type="entry name" value="BHLH"/>
    <property type="match status" value="1"/>
</dbReference>
<evidence type="ECO:0000256" key="2">
    <source>
        <dbReference type="ARBA" id="ARBA00023015"/>
    </source>
</evidence>
<dbReference type="SMART" id="SM00353">
    <property type="entry name" value="HLH"/>
    <property type="match status" value="1"/>
</dbReference>
<dbReference type="GO" id="GO:0046983">
    <property type="term" value="F:protein dimerization activity"/>
    <property type="evidence" value="ECO:0007669"/>
    <property type="project" value="InterPro"/>
</dbReference>
<sequence length="234" mass="26075">MEQNAMDEYWIDEGGLDGELRCALEGFCGSGSIGVEFEEAYTEVCGAEQICSRKRTRDESGPGPKSKACREKMRRDKLNERFVELSNVLDPTRAPKSDKAVLLSDAARVVVQLRNETQELKDSNEKLQEAIKELKAEKNELRDEKMRLKADKEILEQQVKAMTTPPPTGFLPHPIAFHPTVGPPAPPFAPVNSHSAGMKPTTHFGPYPAMAMWHWLPPTVTDTTKDSKLFPPTA</sequence>
<gene>
    <name evidence="8" type="ORF">LUZ63_009173</name>
</gene>
<evidence type="ECO:0000256" key="4">
    <source>
        <dbReference type="ARBA" id="ARBA00023163"/>
    </source>
</evidence>
<dbReference type="GO" id="GO:0006879">
    <property type="term" value="P:intracellular iron ion homeostasis"/>
    <property type="evidence" value="ECO:0007669"/>
    <property type="project" value="InterPro"/>
</dbReference>
<reference evidence="8" key="1">
    <citation type="journal article" date="2022" name="Cell">
        <title>Repeat-based holocentromeres influence genome architecture and karyotype evolution.</title>
        <authorList>
            <person name="Hofstatter P.G."/>
            <person name="Thangavel G."/>
            <person name="Lux T."/>
            <person name="Neumann P."/>
            <person name="Vondrak T."/>
            <person name="Novak P."/>
            <person name="Zhang M."/>
            <person name="Costa L."/>
            <person name="Castellani M."/>
            <person name="Scott A."/>
            <person name="Toegelov H."/>
            <person name="Fuchs J."/>
            <person name="Mata-Sucre Y."/>
            <person name="Dias Y."/>
            <person name="Vanzela A.L.L."/>
            <person name="Huettel B."/>
            <person name="Almeida C.C.S."/>
            <person name="Simkova H."/>
            <person name="Souza G."/>
            <person name="Pedrosa-Harand A."/>
            <person name="Macas J."/>
            <person name="Mayer K.F.X."/>
            <person name="Houben A."/>
            <person name="Marques A."/>
        </authorList>
    </citation>
    <scope>NUCLEOTIDE SEQUENCE</scope>
    <source>
        <strain evidence="8">RhyBre1mFocal</strain>
    </source>
</reference>
<keyword evidence="4" id="KW-0804">Transcription</keyword>
<dbReference type="InterPro" id="IPR036638">
    <property type="entry name" value="HLH_DNA-bd_sf"/>
</dbReference>
<feature type="coiled-coil region" evidence="6">
    <location>
        <begin position="110"/>
        <end position="158"/>
    </location>
</feature>
<dbReference type="Gene3D" id="4.10.280.10">
    <property type="entry name" value="Helix-loop-helix DNA-binding domain"/>
    <property type="match status" value="1"/>
</dbReference>
<keyword evidence="5" id="KW-0539">Nucleus</keyword>
<comment type="caution">
    <text evidence="8">The sequence shown here is derived from an EMBL/GenBank/DDBJ whole genome shotgun (WGS) entry which is preliminary data.</text>
</comment>
<keyword evidence="3" id="KW-0238">DNA-binding</keyword>
<dbReference type="AlphaFoldDB" id="A0A9Q0HNW5"/>
<protein>
    <recommendedName>
        <fullName evidence="7">BHLH domain-containing protein</fullName>
    </recommendedName>
</protein>
<dbReference type="GO" id="GO:0003677">
    <property type="term" value="F:DNA binding"/>
    <property type="evidence" value="ECO:0007669"/>
    <property type="project" value="UniProtKB-KW"/>
</dbReference>
<accession>A0A9Q0HNW5</accession>
<dbReference type="EMBL" id="JAMQYH010000003">
    <property type="protein sequence ID" value="KAJ1692475.1"/>
    <property type="molecule type" value="Genomic_DNA"/>
</dbReference>
<dbReference type="InterPro" id="IPR044818">
    <property type="entry name" value="ILR3-like"/>
</dbReference>
<dbReference type="InterPro" id="IPR057075">
    <property type="entry name" value="bHLH_IRO3"/>
</dbReference>
<feature type="domain" description="BHLH" evidence="7">
    <location>
        <begin position="62"/>
        <end position="113"/>
    </location>
</feature>
<comment type="similarity">
    <text evidence="1">Belongs to the bHLH protein family.</text>
</comment>
<dbReference type="InterPro" id="IPR011598">
    <property type="entry name" value="bHLH_dom"/>
</dbReference>
<evidence type="ECO:0000313" key="9">
    <source>
        <dbReference type="Proteomes" id="UP001151287"/>
    </source>
</evidence>
<dbReference type="PANTHER" id="PTHR46133:SF15">
    <property type="entry name" value="BHLH TRANSCRIPTION FACTOR"/>
    <property type="match status" value="1"/>
</dbReference>
<evidence type="ECO:0000259" key="7">
    <source>
        <dbReference type="PROSITE" id="PS50888"/>
    </source>
</evidence>
<dbReference type="SUPFAM" id="SSF47459">
    <property type="entry name" value="HLH, helix-loop-helix DNA-binding domain"/>
    <property type="match status" value="1"/>
</dbReference>
<dbReference type="Proteomes" id="UP001151287">
    <property type="component" value="Unassembled WGS sequence"/>
</dbReference>